<dbReference type="Gene3D" id="3.40.50.1820">
    <property type="entry name" value="alpha/beta hydrolase"/>
    <property type="match status" value="1"/>
</dbReference>
<dbReference type="PANTHER" id="PTHR40841">
    <property type="entry name" value="SIDEROPHORE TRIACETYLFUSARININE C ESTERASE"/>
    <property type="match status" value="1"/>
</dbReference>
<accession>N9PUN5</accession>
<sequence>MGVNKVMFKHLGILTFSLLMATPLAFAQPNTSSSNKAPLKAQSNIQQSFVIASKYTKHDYLIQISVPAGEAPQEGFPVLYVLDGNAAFDSAANIAKSVGGGANRLGLSPVAIVAIGYPKQSTFDVEKRALDYTPQASAEFQKQAKYTYGGADQFIQFIEKELKPAIQTKIKVNSQQQSLFGHSFGGLFVLHTFFSQPHMFQRYIAASPSLWFDNYALLNKQKDWLNNKANRAQEIMLMTTVGTHEHGRSPTPDAESLQKQNNFYQNFNQQRSKHFLFWNYRHPAEQHLTNMYASLPKAIMLAGCQPQSCSNLFDEPTP</sequence>
<comment type="caution">
    <text evidence="4">The sequence shown here is derived from an EMBL/GenBank/DDBJ whole genome shotgun (WGS) entry which is preliminary data.</text>
</comment>
<dbReference type="HOGENOM" id="CLU_039834_3_1_6"/>
<dbReference type="STRING" id="1217698.F888_02489"/>
<reference evidence="5" key="3">
    <citation type="submission" date="2024-03" db="EMBL/GenBank/DDBJ databases">
        <authorList>
            <person name="Sun Q."/>
            <person name="Sedlacek I."/>
        </authorList>
    </citation>
    <scope>NUCLEOTIDE SEQUENCE</scope>
    <source>
        <strain evidence="5">CCM 8635</strain>
    </source>
</reference>
<gene>
    <name evidence="4" type="ORF">F888_02489</name>
    <name evidence="5" type="ORF">GCM10007354_08270</name>
</gene>
<dbReference type="AlphaFoldDB" id="N9PUN5"/>
<dbReference type="Proteomes" id="UP000013200">
    <property type="component" value="Unassembled WGS sequence"/>
</dbReference>
<reference evidence="4 6" key="1">
    <citation type="submission" date="2013-02" db="EMBL/GenBank/DDBJ databases">
        <title>The Genome Sequence of Acinetobacter sp. NIPH 3623.</title>
        <authorList>
            <consortium name="The Broad Institute Genome Sequencing Platform"/>
            <consortium name="The Broad Institute Genome Sequencing Center for Infectious Disease"/>
            <person name="Cerqueira G."/>
            <person name="Feldgarden M."/>
            <person name="Courvalin P."/>
            <person name="Perichon B."/>
            <person name="Grillot-Courvalin C."/>
            <person name="Clermont D."/>
            <person name="Rocha E."/>
            <person name="Yoon E.-J."/>
            <person name="Nemec A."/>
            <person name="Walker B."/>
            <person name="Young S.K."/>
            <person name="Zeng Q."/>
            <person name="Gargeya S."/>
            <person name="Fitzgerald M."/>
            <person name="Haas B."/>
            <person name="Abouelleil A."/>
            <person name="Alvarado L."/>
            <person name="Arachchi H.M."/>
            <person name="Berlin A.M."/>
            <person name="Chapman S.B."/>
            <person name="Dewar J."/>
            <person name="Goldberg J."/>
            <person name="Griggs A."/>
            <person name="Gujja S."/>
            <person name="Hansen M."/>
            <person name="Howarth C."/>
            <person name="Imamovic A."/>
            <person name="Larimer J."/>
            <person name="McCowan C."/>
            <person name="Murphy C."/>
            <person name="Neiman D."/>
            <person name="Pearson M."/>
            <person name="Priest M."/>
            <person name="Roberts A."/>
            <person name="Saif S."/>
            <person name="Shea T."/>
            <person name="Sisk P."/>
            <person name="Sykes S."/>
            <person name="Wortman J."/>
            <person name="Nusbaum C."/>
            <person name="Birren B."/>
        </authorList>
    </citation>
    <scope>NUCLEOTIDE SEQUENCE [LARGE SCALE GENOMIC DNA]</scope>
    <source>
        <strain evidence="4 6">NIPH 3623</strain>
    </source>
</reference>
<dbReference type="EMBL" id="BMDA01000001">
    <property type="protein sequence ID" value="GGH29081.1"/>
    <property type="molecule type" value="Genomic_DNA"/>
</dbReference>
<evidence type="ECO:0000256" key="3">
    <source>
        <dbReference type="SAM" id="SignalP"/>
    </source>
</evidence>
<dbReference type="InterPro" id="IPR029058">
    <property type="entry name" value="AB_hydrolase_fold"/>
</dbReference>
<evidence type="ECO:0000256" key="2">
    <source>
        <dbReference type="ARBA" id="ARBA00022801"/>
    </source>
</evidence>
<feature type="signal peptide" evidence="3">
    <location>
        <begin position="1"/>
        <end position="27"/>
    </location>
</feature>
<dbReference type="Pfam" id="PF00756">
    <property type="entry name" value="Esterase"/>
    <property type="match status" value="1"/>
</dbReference>
<name>N9PUN5_9GAMM</name>
<dbReference type="SUPFAM" id="SSF53474">
    <property type="entry name" value="alpha/beta-Hydrolases"/>
    <property type="match status" value="1"/>
</dbReference>
<dbReference type="PATRIC" id="fig|1217698.3.peg.2426"/>
<dbReference type="EMBL" id="APSA01000007">
    <property type="protein sequence ID" value="ENX37153.1"/>
    <property type="molecule type" value="Genomic_DNA"/>
</dbReference>
<reference evidence="5 7" key="2">
    <citation type="journal article" date="2014" name="Int. J. Syst. Evol. Microbiol.">
        <title>Complete genome sequence of Corynebacterium casei LMG S-19264T (=DSM 44701T), isolated from a smear-ripened cheese.</title>
        <authorList>
            <consortium name="US DOE Joint Genome Institute (JGI-PGF)"/>
            <person name="Walter F."/>
            <person name="Albersmeier A."/>
            <person name="Kalinowski J."/>
            <person name="Ruckert C."/>
        </authorList>
    </citation>
    <scope>NUCLEOTIDE SEQUENCE [LARGE SCALE GENOMIC DNA]</scope>
    <source>
        <strain evidence="5 7">CCM 8635</strain>
    </source>
</reference>
<protein>
    <submittedName>
        <fullName evidence="5">Alpha/beta hydrolase</fullName>
    </submittedName>
</protein>
<evidence type="ECO:0000313" key="4">
    <source>
        <dbReference type="EMBL" id="ENX37153.1"/>
    </source>
</evidence>
<dbReference type="InterPro" id="IPR052558">
    <property type="entry name" value="Siderophore_Hydrolase_D"/>
</dbReference>
<evidence type="ECO:0000313" key="7">
    <source>
        <dbReference type="Proteomes" id="UP000652691"/>
    </source>
</evidence>
<dbReference type="Proteomes" id="UP000652691">
    <property type="component" value="Unassembled WGS sequence"/>
</dbReference>
<proteinExistence type="inferred from homology"/>
<evidence type="ECO:0000313" key="5">
    <source>
        <dbReference type="EMBL" id="GGH29081.1"/>
    </source>
</evidence>
<dbReference type="GO" id="GO:0016788">
    <property type="term" value="F:hydrolase activity, acting on ester bonds"/>
    <property type="evidence" value="ECO:0007669"/>
    <property type="project" value="TreeGrafter"/>
</dbReference>
<dbReference type="InterPro" id="IPR000801">
    <property type="entry name" value="Esterase-like"/>
</dbReference>
<keyword evidence="2 5" id="KW-0378">Hydrolase</keyword>
<dbReference type="PANTHER" id="PTHR40841:SF2">
    <property type="entry name" value="SIDEROPHORE-DEGRADING ESTERASE (EUROFUNG)"/>
    <property type="match status" value="1"/>
</dbReference>
<evidence type="ECO:0000256" key="1">
    <source>
        <dbReference type="ARBA" id="ARBA00005622"/>
    </source>
</evidence>
<organism evidence="4 6">
    <name type="scientific">Acinetobacter courvalinii</name>
    <dbReference type="NCBI Taxonomy" id="280147"/>
    <lineage>
        <taxon>Bacteria</taxon>
        <taxon>Pseudomonadati</taxon>
        <taxon>Pseudomonadota</taxon>
        <taxon>Gammaproteobacteria</taxon>
        <taxon>Moraxellales</taxon>
        <taxon>Moraxellaceae</taxon>
        <taxon>Acinetobacter</taxon>
    </lineage>
</organism>
<evidence type="ECO:0000313" key="6">
    <source>
        <dbReference type="Proteomes" id="UP000013200"/>
    </source>
</evidence>
<keyword evidence="6" id="KW-1185">Reference proteome</keyword>
<feature type="chain" id="PRO_5044737112" evidence="3">
    <location>
        <begin position="28"/>
        <end position="318"/>
    </location>
</feature>
<comment type="similarity">
    <text evidence="1">Belongs to the esterase D family.</text>
</comment>
<keyword evidence="3" id="KW-0732">Signal</keyword>